<organism evidence="3 4">
    <name type="scientific">Pseudomicrostroma glucosiphilum</name>
    <dbReference type="NCBI Taxonomy" id="1684307"/>
    <lineage>
        <taxon>Eukaryota</taxon>
        <taxon>Fungi</taxon>
        <taxon>Dikarya</taxon>
        <taxon>Basidiomycota</taxon>
        <taxon>Ustilaginomycotina</taxon>
        <taxon>Exobasidiomycetes</taxon>
        <taxon>Microstromatales</taxon>
        <taxon>Microstromatales incertae sedis</taxon>
        <taxon>Pseudomicrostroma</taxon>
    </lineage>
</organism>
<feature type="compositionally biased region" description="Low complexity" evidence="1">
    <location>
        <begin position="572"/>
        <end position="599"/>
    </location>
</feature>
<feature type="compositionally biased region" description="Low complexity" evidence="1">
    <location>
        <begin position="674"/>
        <end position="712"/>
    </location>
</feature>
<proteinExistence type="predicted"/>
<dbReference type="GO" id="GO:0005773">
    <property type="term" value="C:vacuole"/>
    <property type="evidence" value="ECO:0007669"/>
    <property type="project" value="GOC"/>
</dbReference>
<sequence length="779" mass="80987">MGVALVSLRECEAGVRIGAHTHPLPTQIANGVRLENASWRTWAKQRGNLKTINPETLNWLKDSDVTWLYGPLHEHADPVPPPKIASTQDRLDLEVSMQKKSILKHRTISEMLATPGRSASPGIDTLPSMSSGTSTPEARESNGKILSVKSDTNLTSKKRRSGGSPPASERLLSHPSLHRSDTTTSDEKRHISFNQRVDQCIAVDYIEEEPGYSDGDYDDDEPSDDDSASDEGEVLTMRSSRAGASSSSASLSSRSSNNGYADHHTIAKLAPTMLKTTDVYPAPSPAVVDPTGFSSGSAQSSRPQSRFDCDDDQQHLLQPKSEWEDDAAGGFDYFNGPFNGEGAEDESPSGIASTPGAGSKKAALPPYEAPKSSDHANANPSDSSSTGSTSSNSTSGTSPGPSHPPALPRSILKRRPQGQSSEHDGSQEEWSYNSNSSDHNSAGTPVGAKSPFLAENQDQYEPSEQKSTNFDLADPIEGESARGRPSQRLGSTSYERIQEAARRGGVRSGSSSSSGSPSGSLENPSGIASRISGSAAGSSSASISGPQSPPERERRGSFRGRDSDGQQRFDAAARLALGAEASANDAAVDSSSPSLPSSPTEEEADGRPQARGKRSSVGGAAGVKARGSSAHSGGSMSPAGSQRLSVDLDNLPSNDPGSFSSTPSGQGSGGNGGPTPLNTPTLALARSRGGSSSSRSGAPGKRPSSSGSTGPSPSSPVLPRRTSATGALVAPSDADRQAGVRVPLADDFVEEDEGGIVGRAVEIVNTARDLIAAVWPRSK</sequence>
<dbReference type="AlphaFoldDB" id="A0A316U598"/>
<feature type="compositionally biased region" description="Low complexity" evidence="1">
    <location>
        <begin position="380"/>
        <end position="400"/>
    </location>
</feature>
<dbReference type="GeneID" id="37011514"/>
<dbReference type="OrthoDB" id="5563539at2759"/>
<feature type="compositionally biased region" description="Basic and acidic residues" evidence="1">
    <location>
        <begin position="550"/>
        <end position="567"/>
    </location>
</feature>
<dbReference type="PANTHER" id="PTHR28051">
    <property type="entry name" value="PROTEIN MTL1-RELATED"/>
    <property type="match status" value="1"/>
</dbReference>
<evidence type="ECO:0000313" key="3">
    <source>
        <dbReference type="EMBL" id="PWN20008.1"/>
    </source>
</evidence>
<evidence type="ECO:0000313" key="4">
    <source>
        <dbReference type="Proteomes" id="UP000245942"/>
    </source>
</evidence>
<name>A0A316U598_9BASI</name>
<feature type="compositionally biased region" description="Polar residues" evidence="1">
    <location>
        <begin position="127"/>
        <end position="136"/>
    </location>
</feature>
<feature type="compositionally biased region" description="Acidic residues" evidence="1">
    <location>
        <begin position="209"/>
        <end position="233"/>
    </location>
</feature>
<feature type="domain" description="Nitrogen regulatory protein areA GATA-like" evidence="2">
    <location>
        <begin position="27"/>
        <end position="44"/>
    </location>
</feature>
<feature type="compositionally biased region" description="Basic and acidic residues" evidence="1">
    <location>
        <begin position="178"/>
        <end position="190"/>
    </location>
</feature>
<dbReference type="GO" id="GO:0042149">
    <property type="term" value="P:cellular response to glucose starvation"/>
    <property type="evidence" value="ECO:0007669"/>
    <property type="project" value="TreeGrafter"/>
</dbReference>
<feature type="compositionally biased region" description="Basic and acidic residues" evidence="1">
    <location>
        <begin position="305"/>
        <end position="314"/>
    </location>
</feature>
<dbReference type="PANTHER" id="PTHR28051:SF1">
    <property type="entry name" value="PROTEIN MTL1-RELATED"/>
    <property type="match status" value="1"/>
</dbReference>
<feature type="region of interest" description="Disordered" evidence="1">
    <location>
        <begin position="106"/>
        <end position="192"/>
    </location>
</feature>
<dbReference type="EMBL" id="KZ819329">
    <property type="protein sequence ID" value="PWN20008.1"/>
    <property type="molecule type" value="Genomic_DNA"/>
</dbReference>
<evidence type="ECO:0000259" key="2">
    <source>
        <dbReference type="Pfam" id="PF08550"/>
    </source>
</evidence>
<feature type="compositionally biased region" description="Polar residues" evidence="1">
    <location>
        <begin position="629"/>
        <end position="644"/>
    </location>
</feature>
<dbReference type="Pfam" id="PF08550">
    <property type="entry name" value="GATA_AreA"/>
    <property type="match status" value="1"/>
</dbReference>
<feature type="region of interest" description="Disordered" evidence="1">
    <location>
        <begin position="209"/>
        <end position="263"/>
    </location>
</feature>
<keyword evidence="4" id="KW-1185">Reference proteome</keyword>
<feature type="compositionally biased region" description="Polar residues" evidence="1">
    <location>
        <begin position="456"/>
        <end position="470"/>
    </location>
</feature>
<feature type="compositionally biased region" description="Low complexity" evidence="1">
    <location>
        <begin position="508"/>
        <end position="546"/>
    </location>
</feature>
<dbReference type="GO" id="GO:0007039">
    <property type="term" value="P:protein catabolic process in the vacuole"/>
    <property type="evidence" value="ECO:0007669"/>
    <property type="project" value="TreeGrafter"/>
</dbReference>
<feature type="region of interest" description="Disordered" evidence="1">
    <location>
        <begin position="277"/>
        <end position="739"/>
    </location>
</feature>
<feature type="compositionally biased region" description="Low complexity" evidence="1">
    <location>
        <begin position="656"/>
        <end position="665"/>
    </location>
</feature>
<gene>
    <name evidence="3" type="ORF">BCV69DRAFT_215877</name>
</gene>
<dbReference type="InterPro" id="IPR052292">
    <property type="entry name" value="Glucose_repression_reg"/>
</dbReference>
<accession>A0A316U598</accession>
<dbReference type="STRING" id="1684307.A0A316U598"/>
<dbReference type="Proteomes" id="UP000245942">
    <property type="component" value="Unassembled WGS sequence"/>
</dbReference>
<dbReference type="RefSeq" id="XP_025347168.1">
    <property type="nucleotide sequence ID" value="XM_025489780.1"/>
</dbReference>
<feature type="compositionally biased region" description="Low complexity" evidence="1">
    <location>
        <begin position="238"/>
        <end position="256"/>
    </location>
</feature>
<reference evidence="3 4" key="1">
    <citation type="journal article" date="2018" name="Mol. Biol. Evol.">
        <title>Broad Genomic Sampling Reveals a Smut Pathogenic Ancestry of the Fungal Clade Ustilaginomycotina.</title>
        <authorList>
            <person name="Kijpornyongpan T."/>
            <person name="Mondo S.J."/>
            <person name="Barry K."/>
            <person name="Sandor L."/>
            <person name="Lee J."/>
            <person name="Lipzen A."/>
            <person name="Pangilinan J."/>
            <person name="LaButti K."/>
            <person name="Hainaut M."/>
            <person name="Henrissat B."/>
            <person name="Grigoriev I.V."/>
            <person name="Spatafora J.W."/>
            <person name="Aime M.C."/>
        </authorList>
    </citation>
    <scope>NUCLEOTIDE SEQUENCE [LARGE SCALE GENOMIC DNA]</scope>
    <source>
        <strain evidence="3 4">MCA 4718</strain>
    </source>
</reference>
<feature type="compositionally biased region" description="Low complexity" evidence="1">
    <location>
        <begin position="294"/>
        <end position="304"/>
    </location>
</feature>
<dbReference type="InterPro" id="IPR013860">
    <property type="entry name" value="AreA_GATA"/>
</dbReference>
<evidence type="ECO:0000256" key="1">
    <source>
        <dbReference type="SAM" id="MobiDB-lite"/>
    </source>
</evidence>
<feature type="compositionally biased region" description="Polar residues" evidence="1">
    <location>
        <begin position="428"/>
        <end position="443"/>
    </location>
</feature>
<protein>
    <recommendedName>
        <fullName evidence="2">Nitrogen regulatory protein areA GATA-like domain-containing protein</fullName>
    </recommendedName>
</protein>